<dbReference type="InterPro" id="IPR008928">
    <property type="entry name" value="6-hairpin_glycosidase_sf"/>
</dbReference>
<dbReference type="PROSITE" id="PS00561">
    <property type="entry name" value="CBM2_A"/>
    <property type="match status" value="1"/>
</dbReference>
<keyword evidence="3" id="KW-0136">Cellulose degradation</keyword>
<dbReference type="Gene3D" id="4.10.870.10">
    <property type="entry name" value="Endo-1,4-beta-glucanase f. Domain 3"/>
    <property type="match status" value="1"/>
</dbReference>
<dbReference type="GO" id="GO:0008810">
    <property type="term" value="F:cellulase activity"/>
    <property type="evidence" value="ECO:0007669"/>
    <property type="project" value="InterPro"/>
</dbReference>
<evidence type="ECO:0000256" key="4">
    <source>
        <dbReference type="ARBA" id="ARBA00023277"/>
    </source>
</evidence>
<dbReference type="Pfam" id="PF17957">
    <property type="entry name" value="Big_7"/>
    <property type="match status" value="1"/>
</dbReference>
<evidence type="ECO:0000313" key="10">
    <source>
        <dbReference type="EMBL" id="MBB6039251.1"/>
    </source>
</evidence>
<dbReference type="InterPro" id="IPR008965">
    <property type="entry name" value="CBM2/CBM3_carb-bd_dom_sf"/>
</dbReference>
<sequence>MRRTRKRAGRGLLARLARFRHWRGTHIIAAVAVILGTTTLAAPAQAAPACAVDYKILNQWTGGFVAEVTITNKGDAWNGWRLAYTFPDAAQRMSNGWSATWAQSGRNVTADALDWNRNLATGASATIGFQGTFGTANPKPTAFSVNGTSCGGAGTAPTVAITSPANAATFTAGQAIPIAATAADADGTVTGVSFYAGNTLIGTDTSAPYAATWSGAPVGSHVLVARATDNAGNTGASSPVDITVTPNTGPSIVVSPAAANVAEGGTATVAAHLSAQPSGNVTVAVARTAGDADLSATPTSLLFTPSNWSANQSVTLRAAEDADRTNGTADFAFTATGHTAATVKATELDNDQAEYAQRFLDLYAKIKNPANGYFSSHSPPIPYHSVETLIVEAPDYGHVTTSEAFSYWLLLEASYGRVTQDWTRFNEAWASMEKNIIPGAADQPGAATYNPADPATYAPEFDQPSEYPTPLDNGVAVGSDPLMNELKSAYGTSEIYGMHWLLDVDNRYGYGRCGDGTTSPAYINTFQRGPQESVWETVPHPSCETFTDGGPNGFLDLFTGDATYAKQWRYTNAPDADARAVQAAYWALEWAKEQGKESSISATVGKAAKMGDYLRYSMFDKYFKKIGDCVGATACPAGTGRDSSHYLLSWYYSWGGATNGSWAWRIGSSYNHFGYQNPLAAMALSTVPELKPKSGTNAVNDWTASLKRQLEFYRWLQTSEGAIAGGATNSWAGRYGTPPAEVRTNTFYGMFFDWQPVYHDPPSSEWFGMQAWSMERVAEFYYATTDATLKAQAKTVLDKWVTWAMSKTTINADGTYAVPSTLTWTGVPDKWNAANPGTNANLHVNVTAMTQDVGVTAAYAKTLSFYAAESGNTAAANMAKALLDGMWNNYSDPLGVALPEQRKDYNRFDDVWSSSNQQGLYVPSGWSGTMANGDPIGPGSTFESIRSWYHQDPQWSKVENYLDTGQVPEFTYHRFWAQADIAVALAEYARLFPSS</sequence>
<dbReference type="InterPro" id="IPR012291">
    <property type="entry name" value="CBM2_carb-bd_dom_sf"/>
</dbReference>
<keyword evidence="5" id="KW-0326">Glycosidase</keyword>
<dbReference type="InterPro" id="IPR000556">
    <property type="entry name" value="Glyco_hydro_48F"/>
</dbReference>
<evidence type="ECO:0000256" key="5">
    <source>
        <dbReference type="ARBA" id="ARBA00023295"/>
    </source>
</evidence>
<dbReference type="GO" id="GO:0030245">
    <property type="term" value="P:cellulose catabolic process"/>
    <property type="evidence" value="ECO:0007669"/>
    <property type="project" value="UniProtKB-KW"/>
</dbReference>
<dbReference type="SMART" id="SM00637">
    <property type="entry name" value="CBD_II"/>
    <property type="match status" value="1"/>
</dbReference>
<keyword evidence="4" id="KW-0119">Carbohydrate metabolism</keyword>
<dbReference type="SUPFAM" id="SSF48208">
    <property type="entry name" value="Six-hairpin glycosidases"/>
    <property type="match status" value="1"/>
</dbReference>
<dbReference type="InterPro" id="IPR023309">
    <property type="entry name" value="Endo-1-4-beta-glucanase_dom2"/>
</dbReference>
<proteinExistence type="predicted"/>
<dbReference type="InterPro" id="IPR001919">
    <property type="entry name" value="CBD2"/>
</dbReference>
<comment type="caution">
    <text evidence="10">The sequence shown here is derived from an EMBL/GenBank/DDBJ whole genome shotgun (WGS) entry which is preliminary data.</text>
</comment>
<dbReference type="Gene3D" id="1.50.10.10">
    <property type="match status" value="1"/>
</dbReference>
<dbReference type="Proteomes" id="UP000548476">
    <property type="component" value="Unassembled WGS sequence"/>
</dbReference>
<evidence type="ECO:0000256" key="2">
    <source>
        <dbReference type="ARBA" id="ARBA00022801"/>
    </source>
</evidence>
<dbReference type="SUPFAM" id="SSF49384">
    <property type="entry name" value="Carbohydrate-binding domain"/>
    <property type="match status" value="1"/>
</dbReference>
<dbReference type="InterPro" id="IPR012341">
    <property type="entry name" value="6hp_glycosidase-like_sf"/>
</dbReference>
<feature type="region of interest" description="Disordered" evidence="8">
    <location>
        <begin position="444"/>
        <end position="470"/>
    </location>
</feature>
<dbReference type="Pfam" id="PF00553">
    <property type="entry name" value="CBM_2"/>
    <property type="match status" value="1"/>
</dbReference>
<dbReference type="EMBL" id="JACHGT010000021">
    <property type="protein sequence ID" value="MBB6039251.1"/>
    <property type="molecule type" value="Genomic_DNA"/>
</dbReference>
<evidence type="ECO:0000313" key="11">
    <source>
        <dbReference type="Proteomes" id="UP000548476"/>
    </source>
</evidence>
<protein>
    <recommendedName>
        <fullName evidence="9">CBM2 domain-containing protein</fullName>
    </recommendedName>
</protein>
<evidence type="ECO:0000256" key="3">
    <source>
        <dbReference type="ARBA" id="ARBA00023001"/>
    </source>
</evidence>
<name>A0A841FPL5_9ACTN</name>
<feature type="active site" description="Proton donor" evidence="7">
    <location>
        <position position="403"/>
    </location>
</feature>
<evidence type="ECO:0000256" key="6">
    <source>
        <dbReference type="ARBA" id="ARBA00023326"/>
    </source>
</evidence>
<feature type="active site" description="Nucleophile" evidence="7">
    <location>
        <position position="575"/>
    </location>
</feature>
<keyword evidence="6" id="KW-0624">Polysaccharide degradation</keyword>
<dbReference type="Gene3D" id="2.170.160.10">
    <property type="entry name" value="Endo-1,4-beta-glucanase f. Domain 2"/>
    <property type="match status" value="1"/>
</dbReference>
<dbReference type="PRINTS" id="PR00844">
    <property type="entry name" value="GLHYDRLASE48"/>
</dbReference>
<dbReference type="GO" id="GO:0030247">
    <property type="term" value="F:polysaccharide binding"/>
    <property type="evidence" value="ECO:0007669"/>
    <property type="project" value="UniProtKB-UniRule"/>
</dbReference>
<dbReference type="Gene3D" id="2.60.40.10">
    <property type="entry name" value="Immunoglobulins"/>
    <property type="match status" value="1"/>
</dbReference>
<evidence type="ECO:0000256" key="8">
    <source>
        <dbReference type="SAM" id="MobiDB-lite"/>
    </source>
</evidence>
<gene>
    <name evidence="10" type="ORF">HNR73_007145</name>
</gene>
<evidence type="ECO:0000256" key="1">
    <source>
        <dbReference type="ARBA" id="ARBA00022729"/>
    </source>
</evidence>
<dbReference type="InterPro" id="IPR018366">
    <property type="entry name" value="CBM2_CS"/>
</dbReference>
<reference evidence="10 11" key="1">
    <citation type="submission" date="2020-08" db="EMBL/GenBank/DDBJ databases">
        <title>Genomic Encyclopedia of Type Strains, Phase IV (KMG-IV): sequencing the most valuable type-strain genomes for metagenomic binning, comparative biology and taxonomic classification.</title>
        <authorList>
            <person name="Goeker M."/>
        </authorList>
    </citation>
    <scope>NUCLEOTIDE SEQUENCE [LARGE SCALE GENOMIC DNA]</scope>
    <source>
        <strain evidence="10 11">YIM 65646</strain>
    </source>
</reference>
<dbReference type="Gene3D" id="2.60.40.290">
    <property type="match status" value="1"/>
</dbReference>
<dbReference type="InterPro" id="IPR027390">
    <property type="entry name" value="Endoglucanase_F_dom3"/>
</dbReference>
<dbReference type="InterPro" id="IPR013783">
    <property type="entry name" value="Ig-like_fold"/>
</dbReference>
<dbReference type="AlphaFoldDB" id="A0A841FPL5"/>
<dbReference type="Pfam" id="PF02011">
    <property type="entry name" value="Glyco_hydro_48"/>
    <property type="match status" value="1"/>
</dbReference>
<organism evidence="10 11">
    <name type="scientific">Phytomonospora endophytica</name>
    <dbReference type="NCBI Taxonomy" id="714109"/>
    <lineage>
        <taxon>Bacteria</taxon>
        <taxon>Bacillati</taxon>
        <taxon>Actinomycetota</taxon>
        <taxon>Actinomycetes</taxon>
        <taxon>Micromonosporales</taxon>
        <taxon>Micromonosporaceae</taxon>
        <taxon>Phytomonospora</taxon>
    </lineage>
</organism>
<keyword evidence="2" id="KW-0378">Hydrolase</keyword>
<keyword evidence="1" id="KW-0732">Signal</keyword>
<accession>A0A841FPL5</accession>
<evidence type="ECO:0000256" key="7">
    <source>
        <dbReference type="PIRSR" id="PIRSR600556-1"/>
    </source>
</evidence>
<feature type="domain" description="CBM2" evidence="9">
    <location>
        <begin position="43"/>
        <end position="153"/>
    </location>
</feature>
<evidence type="ECO:0000259" key="9">
    <source>
        <dbReference type="PROSITE" id="PS51173"/>
    </source>
</evidence>
<dbReference type="PROSITE" id="PS51173">
    <property type="entry name" value="CBM2"/>
    <property type="match status" value="1"/>
</dbReference>
<keyword evidence="11" id="KW-1185">Reference proteome</keyword>